<dbReference type="EMBL" id="JANTHZ010000003">
    <property type="protein sequence ID" value="MCS0495534.1"/>
    <property type="molecule type" value="Genomic_DNA"/>
</dbReference>
<evidence type="ECO:0000256" key="1">
    <source>
        <dbReference type="ARBA" id="ARBA00001917"/>
    </source>
</evidence>
<dbReference type="Proteomes" id="UP001151088">
    <property type="component" value="Unassembled WGS sequence"/>
</dbReference>
<reference evidence="8" key="1">
    <citation type="submission" date="2022-08" db="EMBL/GenBank/DDBJ databases">
        <authorList>
            <person name="Li F."/>
        </authorList>
    </citation>
    <scope>NUCLEOTIDE SEQUENCE</scope>
    <source>
        <strain evidence="8">MQZ15Z-1</strain>
    </source>
</reference>
<feature type="domain" description="NADH:flavin oxidoreductase/NADH oxidase N-terminal" evidence="7">
    <location>
        <begin position="6"/>
        <end position="349"/>
    </location>
</feature>
<evidence type="ECO:0000259" key="7">
    <source>
        <dbReference type="Pfam" id="PF00724"/>
    </source>
</evidence>
<evidence type="ECO:0000256" key="4">
    <source>
        <dbReference type="ARBA" id="ARBA00022857"/>
    </source>
</evidence>
<dbReference type="InterPro" id="IPR001155">
    <property type="entry name" value="OxRdtase_FMN_N"/>
</dbReference>
<name>A0A9X2T5L5_9HYPH</name>
<evidence type="ECO:0000313" key="8">
    <source>
        <dbReference type="EMBL" id="MCS0495534.1"/>
    </source>
</evidence>
<comment type="caution">
    <text evidence="8">The sequence shown here is derived from an EMBL/GenBank/DDBJ whole genome shotgun (WGS) entry which is preliminary data.</text>
</comment>
<dbReference type="AlphaFoldDB" id="A0A9X2T5L5"/>
<evidence type="ECO:0000313" key="9">
    <source>
        <dbReference type="Proteomes" id="UP001151088"/>
    </source>
</evidence>
<sequence length="392" mass="42198">MPLPRLFQPIALKGVTARNPIVASPMCQYRSVEGSPTDWHFLHMGRYALGGAGIVFYEETAVEDRGRKTHGCAGLYRDDQIPAFRQVTELVRGLGAVPAIQLGHAGGKASAHGPLADRAPLTQDDARTGRPPWRRISASAVAAGRDLPVPDEMSKGDIADVAAAWAEAARRSLEAGFDILEIHGAHGYLIQQFLSPLINHRTDEYGGERAGRMRFALEVTRAVREVWPDDKPLFFRVSSIDGKGGVWSLDDTVALARELVACGVDVIDCSSGGLEGPTDMPLVPRVPGFHLPYAGRIKAELGALTMAPGLITTAPQAEAILESGVVDLIGMARELMFNSDWPVHAARELGVQDYLDLFPRDFSFRLKARIEQGRMPVNQPAAGAEGRAAAGG</sequence>
<dbReference type="SUPFAM" id="SSF51395">
    <property type="entry name" value="FMN-linked oxidoreductases"/>
    <property type="match status" value="1"/>
</dbReference>
<dbReference type="GO" id="GO:0050661">
    <property type="term" value="F:NADP binding"/>
    <property type="evidence" value="ECO:0007669"/>
    <property type="project" value="InterPro"/>
</dbReference>
<keyword evidence="4" id="KW-0521">NADP</keyword>
<keyword evidence="9" id="KW-1185">Reference proteome</keyword>
<comment type="cofactor">
    <cofactor evidence="1">
        <name>FMN</name>
        <dbReference type="ChEBI" id="CHEBI:58210"/>
    </cofactor>
</comment>
<dbReference type="GO" id="GO:0003959">
    <property type="term" value="F:NADPH dehydrogenase activity"/>
    <property type="evidence" value="ECO:0007669"/>
    <property type="project" value="InterPro"/>
</dbReference>
<dbReference type="RefSeq" id="WP_258732652.1">
    <property type="nucleotide sequence ID" value="NZ_JANTHZ010000003.1"/>
</dbReference>
<protein>
    <submittedName>
        <fullName evidence="8">NADH:flavin oxidoreductase/NADH oxidase</fullName>
    </submittedName>
</protein>
<feature type="region of interest" description="Disordered" evidence="6">
    <location>
        <begin position="111"/>
        <end position="130"/>
    </location>
</feature>
<dbReference type="Gene3D" id="3.20.20.70">
    <property type="entry name" value="Aldolase class I"/>
    <property type="match status" value="1"/>
</dbReference>
<keyword evidence="2" id="KW-0285">Flavoprotein</keyword>
<accession>A0A9X2T5L5</accession>
<gene>
    <name evidence="8" type="ORF">NVS89_10530</name>
</gene>
<dbReference type="InterPro" id="IPR044152">
    <property type="entry name" value="YqjM-like"/>
</dbReference>
<keyword evidence="3" id="KW-0288">FMN</keyword>
<evidence type="ECO:0000256" key="3">
    <source>
        <dbReference type="ARBA" id="ARBA00022643"/>
    </source>
</evidence>
<keyword evidence="5" id="KW-0560">Oxidoreductase</keyword>
<dbReference type="GO" id="GO:0010181">
    <property type="term" value="F:FMN binding"/>
    <property type="evidence" value="ECO:0007669"/>
    <property type="project" value="InterPro"/>
</dbReference>
<evidence type="ECO:0000256" key="5">
    <source>
        <dbReference type="ARBA" id="ARBA00023002"/>
    </source>
</evidence>
<dbReference type="PANTHER" id="PTHR43303:SF4">
    <property type="entry name" value="NADPH DEHYDROGENASE C23G7.10C-RELATED"/>
    <property type="match status" value="1"/>
</dbReference>
<organism evidence="8 9">
    <name type="scientific">Ancylobacter mangrovi</name>
    <dbReference type="NCBI Taxonomy" id="2972472"/>
    <lineage>
        <taxon>Bacteria</taxon>
        <taxon>Pseudomonadati</taxon>
        <taxon>Pseudomonadota</taxon>
        <taxon>Alphaproteobacteria</taxon>
        <taxon>Hyphomicrobiales</taxon>
        <taxon>Xanthobacteraceae</taxon>
        <taxon>Ancylobacter</taxon>
    </lineage>
</organism>
<dbReference type="Pfam" id="PF00724">
    <property type="entry name" value="Oxidored_FMN"/>
    <property type="match status" value="1"/>
</dbReference>
<evidence type="ECO:0000256" key="6">
    <source>
        <dbReference type="SAM" id="MobiDB-lite"/>
    </source>
</evidence>
<dbReference type="InterPro" id="IPR013785">
    <property type="entry name" value="Aldolase_TIM"/>
</dbReference>
<dbReference type="CDD" id="cd02932">
    <property type="entry name" value="OYE_YqiM_FMN"/>
    <property type="match status" value="1"/>
</dbReference>
<dbReference type="PANTHER" id="PTHR43303">
    <property type="entry name" value="NADPH DEHYDROGENASE C23G7.10C-RELATED"/>
    <property type="match status" value="1"/>
</dbReference>
<proteinExistence type="predicted"/>
<evidence type="ECO:0000256" key="2">
    <source>
        <dbReference type="ARBA" id="ARBA00022630"/>
    </source>
</evidence>